<keyword evidence="4" id="KW-1185">Reference proteome</keyword>
<evidence type="ECO:0000313" key="3">
    <source>
        <dbReference type="EMBL" id="MCV9387469.1"/>
    </source>
</evidence>
<feature type="signal peptide" evidence="2">
    <location>
        <begin position="1"/>
        <end position="23"/>
    </location>
</feature>
<dbReference type="EMBL" id="JAOYOD010000001">
    <property type="protein sequence ID" value="MCV9387469.1"/>
    <property type="molecule type" value="Genomic_DNA"/>
</dbReference>
<feature type="chain" id="PRO_5047530009" evidence="2">
    <location>
        <begin position="24"/>
        <end position="271"/>
    </location>
</feature>
<reference evidence="3 4" key="1">
    <citation type="submission" date="2022-10" db="EMBL/GenBank/DDBJ databases">
        <title>Comparative genomics and taxonomic characterization of three novel marine species of genus Reichenbachiella exhibiting antioxidant and polysaccharide degradation activities.</title>
        <authorList>
            <person name="Muhammad N."/>
            <person name="Lee Y.-J."/>
            <person name="Ko J."/>
            <person name="Kim S.-G."/>
        </authorList>
    </citation>
    <scope>NUCLEOTIDE SEQUENCE [LARGE SCALE GENOMIC DNA]</scope>
    <source>
        <strain evidence="3 4">ABR2-5</strain>
    </source>
</reference>
<protein>
    <submittedName>
        <fullName evidence="3">Uncharacterized protein</fullName>
    </submittedName>
</protein>
<sequence length="271" mass="30007">MKGKLTIMILLLLPLLASGQLHTEEVTASGSGDLIVPLGKYQIGANIEVKFRASGGWAEDGGIYHIAADWGRVPVVVFRSESSSADRLIFYSYVAPSSNSWCYLYAEWINGSPGKSSSNNLFFSINSKSPILVNSHGDFSQAVELSTVLSIASTNKNVGIGIKNPDEKLAVNGTIRSKEVKVEATNWPDYVFADDYKLTTLEETAEYIEQNRHLPEVPSAAEMESNGVELGEMNMLLLKKIEELTLHLIRLEQENKEQNQLIKELKEQQND</sequence>
<evidence type="ECO:0000313" key="4">
    <source>
        <dbReference type="Proteomes" id="UP001300692"/>
    </source>
</evidence>
<keyword evidence="2" id="KW-0732">Signal</keyword>
<accession>A0ABT3CV75</accession>
<gene>
    <name evidence="3" type="ORF">N7U62_12385</name>
</gene>
<dbReference type="Proteomes" id="UP001300692">
    <property type="component" value="Unassembled WGS sequence"/>
</dbReference>
<organism evidence="3 4">
    <name type="scientific">Reichenbachiella ulvae</name>
    <dbReference type="NCBI Taxonomy" id="2980104"/>
    <lineage>
        <taxon>Bacteria</taxon>
        <taxon>Pseudomonadati</taxon>
        <taxon>Bacteroidota</taxon>
        <taxon>Cytophagia</taxon>
        <taxon>Cytophagales</taxon>
        <taxon>Reichenbachiellaceae</taxon>
        <taxon>Reichenbachiella</taxon>
    </lineage>
</organism>
<proteinExistence type="predicted"/>
<comment type="caution">
    <text evidence="3">The sequence shown here is derived from an EMBL/GenBank/DDBJ whole genome shotgun (WGS) entry which is preliminary data.</text>
</comment>
<keyword evidence="1" id="KW-0175">Coiled coil</keyword>
<evidence type="ECO:0000256" key="2">
    <source>
        <dbReference type="SAM" id="SignalP"/>
    </source>
</evidence>
<feature type="coiled-coil region" evidence="1">
    <location>
        <begin position="234"/>
        <end position="271"/>
    </location>
</feature>
<dbReference type="RefSeq" id="WP_264138292.1">
    <property type="nucleotide sequence ID" value="NZ_JAOYOD010000001.1"/>
</dbReference>
<name>A0ABT3CV75_9BACT</name>
<evidence type="ECO:0000256" key="1">
    <source>
        <dbReference type="SAM" id="Coils"/>
    </source>
</evidence>